<dbReference type="AlphaFoldDB" id="A0A0G0V5T3"/>
<evidence type="ECO:0000256" key="3">
    <source>
        <dbReference type="ARBA" id="ARBA00022840"/>
    </source>
</evidence>
<dbReference type="InterPro" id="IPR009008">
    <property type="entry name" value="Val/Leu/Ile-tRNA-synth_edit"/>
</dbReference>
<dbReference type="Gene3D" id="3.90.740.10">
    <property type="entry name" value="Valyl/Leucyl/Isoleucyl-tRNA synthetase, editing domain"/>
    <property type="match status" value="1"/>
</dbReference>
<comment type="caution">
    <text evidence="7">The sequence shown here is derived from an EMBL/GenBank/DDBJ whole genome shotgun (WGS) entry which is preliminary data.</text>
</comment>
<dbReference type="GO" id="GO:0004812">
    <property type="term" value="F:aminoacyl-tRNA ligase activity"/>
    <property type="evidence" value="ECO:0007669"/>
    <property type="project" value="UniProtKB-KW"/>
</dbReference>
<keyword evidence="3" id="KW-0067">ATP-binding</keyword>
<dbReference type="GO" id="GO:0005524">
    <property type="term" value="F:ATP binding"/>
    <property type="evidence" value="ECO:0007669"/>
    <property type="project" value="UniProtKB-KW"/>
</dbReference>
<gene>
    <name evidence="7" type="ORF">UU48_C0033G0011</name>
</gene>
<dbReference type="Pfam" id="PF13603">
    <property type="entry name" value="tRNA-synt_1_2"/>
    <property type="match status" value="1"/>
</dbReference>
<keyword evidence="5" id="KW-0030">Aminoacyl-tRNA synthetase</keyword>
<evidence type="ECO:0000256" key="5">
    <source>
        <dbReference type="ARBA" id="ARBA00023146"/>
    </source>
</evidence>
<feature type="domain" description="Leucyl-tRNA synthetase editing" evidence="6">
    <location>
        <begin position="1"/>
        <end position="58"/>
    </location>
</feature>
<evidence type="ECO:0000256" key="2">
    <source>
        <dbReference type="ARBA" id="ARBA00022741"/>
    </source>
</evidence>
<evidence type="ECO:0000256" key="1">
    <source>
        <dbReference type="ARBA" id="ARBA00022598"/>
    </source>
</evidence>
<accession>A0A0G0V5T3</accession>
<dbReference type="SUPFAM" id="SSF50677">
    <property type="entry name" value="ValRS/IleRS/LeuRS editing domain"/>
    <property type="match status" value="1"/>
</dbReference>
<evidence type="ECO:0000313" key="7">
    <source>
        <dbReference type="EMBL" id="KKR96314.1"/>
    </source>
</evidence>
<dbReference type="Proteomes" id="UP000034746">
    <property type="component" value="Unassembled WGS sequence"/>
</dbReference>
<feature type="non-terminal residue" evidence="7">
    <location>
        <position position="59"/>
    </location>
</feature>
<dbReference type="EMBL" id="LCAU01000033">
    <property type="protein sequence ID" value="KKR96314.1"/>
    <property type="molecule type" value="Genomic_DNA"/>
</dbReference>
<reference evidence="7 8" key="1">
    <citation type="journal article" date="2015" name="Nature">
        <title>rRNA introns, odd ribosomes, and small enigmatic genomes across a large radiation of phyla.</title>
        <authorList>
            <person name="Brown C.T."/>
            <person name="Hug L.A."/>
            <person name="Thomas B.C."/>
            <person name="Sharon I."/>
            <person name="Castelle C.J."/>
            <person name="Singh A."/>
            <person name="Wilkins M.J."/>
            <person name="Williams K.H."/>
            <person name="Banfield J.F."/>
        </authorList>
    </citation>
    <scope>NUCLEOTIDE SEQUENCE [LARGE SCALE GENOMIC DNA]</scope>
</reference>
<name>A0A0G0V5T3_9BACT</name>
<keyword evidence="1 7" id="KW-0436">Ligase</keyword>
<keyword evidence="2" id="KW-0547">Nucleotide-binding</keyword>
<organism evidence="7 8">
    <name type="scientific">Candidatus Uhrbacteria bacterium GW2011_GWF2_41_16</name>
    <dbReference type="NCBI Taxonomy" id="1618997"/>
    <lineage>
        <taxon>Bacteria</taxon>
        <taxon>Candidatus Uhriibacteriota</taxon>
    </lineage>
</organism>
<proteinExistence type="predicted"/>
<dbReference type="GO" id="GO:0002161">
    <property type="term" value="F:aminoacyl-tRNA deacylase activity"/>
    <property type="evidence" value="ECO:0007669"/>
    <property type="project" value="InterPro"/>
</dbReference>
<evidence type="ECO:0000313" key="8">
    <source>
        <dbReference type="Proteomes" id="UP000034746"/>
    </source>
</evidence>
<evidence type="ECO:0000259" key="6">
    <source>
        <dbReference type="Pfam" id="PF13603"/>
    </source>
</evidence>
<sequence>MGVPAHDERDFLFAQKYGLPIRQVIAPMMLEEGIHTTDESYGGSGILVNSGEFNGITNE</sequence>
<dbReference type="GO" id="GO:0006418">
    <property type="term" value="P:tRNA aminoacylation for protein translation"/>
    <property type="evidence" value="ECO:0007669"/>
    <property type="project" value="InterPro"/>
</dbReference>
<protein>
    <submittedName>
        <fullName evidence="7">Leucine-tRNA ligase</fullName>
    </submittedName>
</protein>
<dbReference type="InterPro" id="IPR025709">
    <property type="entry name" value="Leu_tRNA-synth_edit"/>
</dbReference>
<keyword evidence="4" id="KW-0648">Protein biosynthesis</keyword>
<evidence type="ECO:0000256" key="4">
    <source>
        <dbReference type="ARBA" id="ARBA00022917"/>
    </source>
</evidence>